<accession>A0A6J5F743</accession>
<dbReference type="Proteomes" id="UP000494363">
    <property type="component" value="Unassembled WGS sequence"/>
</dbReference>
<gene>
    <name evidence="1" type="ORF">LMG29542_08088</name>
</gene>
<keyword evidence="2" id="KW-1185">Reference proteome</keyword>
<organism evidence="1 2">
    <name type="scientific">Paraburkholderia humisilvae</name>
    <dbReference type="NCBI Taxonomy" id="627669"/>
    <lineage>
        <taxon>Bacteria</taxon>
        <taxon>Pseudomonadati</taxon>
        <taxon>Pseudomonadota</taxon>
        <taxon>Betaproteobacteria</taxon>
        <taxon>Burkholderiales</taxon>
        <taxon>Burkholderiaceae</taxon>
        <taxon>Paraburkholderia</taxon>
    </lineage>
</organism>
<sequence>MKKKVVYLALQSQLESFLRDRRVACIVIHRIEKNGWIPFIDAEGDVGSTHTFSIRVKKGMDLRVWSDLGTLIDWIDGAFYVSECLLSLSALEWEVEPLKLE</sequence>
<protein>
    <submittedName>
        <fullName evidence="1">Uncharacterized protein</fullName>
    </submittedName>
</protein>
<reference evidence="1 2" key="1">
    <citation type="submission" date="2020-04" db="EMBL/GenBank/DDBJ databases">
        <authorList>
            <person name="De Canck E."/>
        </authorList>
    </citation>
    <scope>NUCLEOTIDE SEQUENCE [LARGE SCALE GENOMIC DNA]</scope>
    <source>
        <strain evidence="1 2">LMG 29542</strain>
    </source>
</reference>
<evidence type="ECO:0000313" key="2">
    <source>
        <dbReference type="Proteomes" id="UP000494363"/>
    </source>
</evidence>
<dbReference type="RefSeq" id="WP_175233213.1">
    <property type="nucleotide sequence ID" value="NZ_CADIKH010000155.1"/>
</dbReference>
<dbReference type="EMBL" id="CADIKH010000155">
    <property type="protein sequence ID" value="CAB3774710.1"/>
    <property type="molecule type" value="Genomic_DNA"/>
</dbReference>
<proteinExistence type="predicted"/>
<dbReference type="AlphaFoldDB" id="A0A6J5F743"/>
<evidence type="ECO:0000313" key="1">
    <source>
        <dbReference type="EMBL" id="CAB3774710.1"/>
    </source>
</evidence>
<name>A0A6J5F743_9BURK</name>